<accession>A0A3E4QWD0</accession>
<protein>
    <submittedName>
        <fullName evidence="1">Uncharacterized protein</fullName>
    </submittedName>
</protein>
<dbReference type="AlphaFoldDB" id="A0A3E4QWD0"/>
<name>A0A3E4QWD0_9ACTN</name>
<gene>
    <name evidence="1" type="ORF">DXC81_01770</name>
</gene>
<dbReference type="RefSeq" id="WP_117678907.1">
    <property type="nucleotide sequence ID" value="NZ_QSRJ01000002.1"/>
</dbReference>
<reference evidence="1 2" key="1">
    <citation type="submission" date="2018-08" db="EMBL/GenBank/DDBJ databases">
        <title>A genome reference for cultivated species of the human gut microbiota.</title>
        <authorList>
            <person name="Zou Y."/>
            <person name="Xue W."/>
            <person name="Luo G."/>
        </authorList>
    </citation>
    <scope>NUCLEOTIDE SEQUENCE [LARGE SCALE GENOMIC DNA]</scope>
    <source>
        <strain evidence="1 2">TF08-14</strain>
    </source>
</reference>
<dbReference type="EMBL" id="QSRJ01000002">
    <property type="protein sequence ID" value="RGL11546.1"/>
    <property type="molecule type" value="Genomic_DNA"/>
</dbReference>
<comment type="caution">
    <text evidence="1">The sequence shown here is derived from an EMBL/GenBank/DDBJ whole genome shotgun (WGS) entry which is preliminary data.</text>
</comment>
<dbReference type="Proteomes" id="UP000260943">
    <property type="component" value="Unassembled WGS sequence"/>
</dbReference>
<evidence type="ECO:0000313" key="2">
    <source>
        <dbReference type="Proteomes" id="UP000260943"/>
    </source>
</evidence>
<evidence type="ECO:0000313" key="1">
    <source>
        <dbReference type="EMBL" id="RGL11546.1"/>
    </source>
</evidence>
<organism evidence="1 2">
    <name type="scientific">Collinsella tanakaei</name>
    <dbReference type="NCBI Taxonomy" id="626935"/>
    <lineage>
        <taxon>Bacteria</taxon>
        <taxon>Bacillati</taxon>
        <taxon>Actinomycetota</taxon>
        <taxon>Coriobacteriia</taxon>
        <taxon>Coriobacteriales</taxon>
        <taxon>Coriobacteriaceae</taxon>
        <taxon>Collinsella</taxon>
    </lineage>
</organism>
<proteinExistence type="predicted"/>
<sequence length="318" mass="36992">MAEEFVITNVWQAHELEDANLSDLRHGLVKPFPTPDLETMPKVSDDRQLRAVVRIGKEYGYFEKVRWLYWSAQMNVQLFFSLYQMESDGVLEVPSDPLQRYLFLVKGDALFHSILSAYKRFVDEVDRILLKNAGGSGDEVYEQWKELTKRFYDTDFSYALLYGLRNCVEHDFWTISLVNYDSEKGTAGFAINIDNDLFNLTRLKGNVKDRLREWAIKRRAHDETAWLSVGKCINSYQVEMTTLYLLWLDYCRKRLISVLSEYEEELQGIPGNVLIWSGAAAGKHSPNSQPRVYHVIGNECIEELDAEFERAYSLLHID</sequence>